<sequence>MLSAFEHLVPEQLFSTNEQQAEGVSAVKAIAIANGQGQRIYTINQSNLETALSHITLDIDTENDIRAAVESGKQVTTHQNPITYHGWTGAGYIITDTESGAGAYKISGGADGAVLIILGLAMFFLSFYVLAASSSALLLSPQFIVAFIALESAAFSLISCGISKLMGQWGDHVAVTLFQNISRAFVSAAVGAISTYLGVSIPAAVMTGIIFDSASNYWYCN</sequence>
<comment type="caution">
    <text evidence="2">The sequence shown here is derived from an EMBL/GenBank/DDBJ whole genome shotgun (WGS) entry which is preliminary data.</text>
</comment>
<protein>
    <submittedName>
        <fullName evidence="2">Uncharacterized protein</fullName>
    </submittedName>
</protein>
<keyword evidence="1" id="KW-0812">Transmembrane</keyword>
<keyword evidence="1" id="KW-0472">Membrane</keyword>
<keyword evidence="1" id="KW-1133">Transmembrane helix</keyword>
<evidence type="ECO:0000313" key="3">
    <source>
        <dbReference type="Proteomes" id="UP000295375"/>
    </source>
</evidence>
<gene>
    <name evidence="2" type="ORF">EV696_1211</name>
</gene>
<feature type="transmembrane region" description="Helical" evidence="1">
    <location>
        <begin position="143"/>
        <end position="163"/>
    </location>
</feature>
<feature type="transmembrane region" description="Helical" evidence="1">
    <location>
        <begin position="113"/>
        <end position="131"/>
    </location>
</feature>
<name>A0A4R6UIC5_9GAMM</name>
<reference evidence="2 3" key="1">
    <citation type="submission" date="2019-03" db="EMBL/GenBank/DDBJ databases">
        <title>Genomic Encyclopedia of Type Strains, Phase IV (KMG-IV): sequencing the most valuable type-strain genomes for metagenomic binning, comparative biology and taxonomic classification.</title>
        <authorList>
            <person name="Goeker M."/>
        </authorList>
    </citation>
    <scope>NUCLEOTIDE SEQUENCE [LARGE SCALE GENOMIC DNA]</scope>
    <source>
        <strain evidence="2 3">DSM 103792</strain>
    </source>
</reference>
<keyword evidence="3" id="KW-1185">Reference proteome</keyword>
<dbReference type="EMBL" id="SNYM01000021">
    <property type="protein sequence ID" value="TDQ45043.1"/>
    <property type="molecule type" value="Genomic_DNA"/>
</dbReference>
<feature type="transmembrane region" description="Helical" evidence="1">
    <location>
        <begin position="184"/>
        <end position="211"/>
    </location>
</feature>
<proteinExistence type="predicted"/>
<accession>A0A4R6UIC5</accession>
<organism evidence="2 3">
    <name type="scientific">Permianibacter aggregans</name>
    <dbReference type="NCBI Taxonomy" id="1510150"/>
    <lineage>
        <taxon>Bacteria</taxon>
        <taxon>Pseudomonadati</taxon>
        <taxon>Pseudomonadota</taxon>
        <taxon>Gammaproteobacteria</taxon>
        <taxon>Pseudomonadales</taxon>
        <taxon>Pseudomonadaceae</taxon>
        <taxon>Permianibacter</taxon>
    </lineage>
</organism>
<evidence type="ECO:0000256" key="1">
    <source>
        <dbReference type="SAM" id="Phobius"/>
    </source>
</evidence>
<evidence type="ECO:0000313" key="2">
    <source>
        <dbReference type="EMBL" id="TDQ45043.1"/>
    </source>
</evidence>
<dbReference type="Proteomes" id="UP000295375">
    <property type="component" value="Unassembled WGS sequence"/>
</dbReference>
<dbReference type="AlphaFoldDB" id="A0A4R6UIC5"/>